<protein>
    <submittedName>
        <fullName evidence="3">6-phosphogluconolactonase</fullName>
    </submittedName>
    <submittedName>
        <fullName evidence="2">Beta-propeller fold lactonase family protein</fullName>
    </submittedName>
</protein>
<evidence type="ECO:0000313" key="4">
    <source>
        <dbReference type="Proteomes" id="UP000261032"/>
    </source>
</evidence>
<dbReference type="SUPFAM" id="SSF75011">
    <property type="entry name" value="3-carboxy-cis,cis-mucoante lactonizing enzyme"/>
    <property type="match status" value="1"/>
</dbReference>
<evidence type="ECO:0000313" key="2">
    <source>
        <dbReference type="EMBL" id="MDB7083938.1"/>
    </source>
</evidence>
<dbReference type="RefSeq" id="WP_003538107.1">
    <property type="nucleotide sequence ID" value="NZ_AP031443.1"/>
</dbReference>
<dbReference type="Pfam" id="PF10282">
    <property type="entry name" value="Lactonase"/>
    <property type="match status" value="1"/>
</dbReference>
<dbReference type="GO" id="GO:0017057">
    <property type="term" value="F:6-phosphogluconolactonase activity"/>
    <property type="evidence" value="ECO:0007669"/>
    <property type="project" value="TreeGrafter"/>
</dbReference>
<comment type="caution">
    <text evidence="3">The sequence shown here is derived from an EMBL/GenBank/DDBJ whole genome shotgun (WGS) entry which is preliminary data.</text>
</comment>
<reference evidence="2" key="2">
    <citation type="submission" date="2023-01" db="EMBL/GenBank/DDBJ databases">
        <title>Human gut microbiome strain richness.</title>
        <authorList>
            <person name="Chen-Liaw A."/>
        </authorList>
    </citation>
    <scope>NUCLEOTIDE SEQUENCE</scope>
    <source>
        <strain evidence="2">1001217st2_G6_1001217B_191108</strain>
    </source>
</reference>
<dbReference type="InterPro" id="IPR050282">
    <property type="entry name" value="Cycloisomerase_2"/>
</dbReference>
<dbReference type="EMBL" id="JAQLKE010000012">
    <property type="protein sequence ID" value="MDB7083938.1"/>
    <property type="molecule type" value="Genomic_DNA"/>
</dbReference>
<dbReference type="AlphaFoldDB" id="A0A3E3AI86"/>
<sequence>MALMGLFGKKRVTESFFVNSYGNDQTRGIYTFQVDIENGEILYKKHFKTPSDPVYSFNYGRFVCVTYKNRTGTSGDGGICSYAATADILALVSRISDKGKTYMHACANGDHETADKLYAVDYYNGEIMVAKIDKKKLVAPIFNYKLEGHSIDPKRQNQPHPHFVDFTPDGKRLIVVDLGLDKVLLFKMEAKEIILDEEHSFDLEPGSGPKKIMFNQAGTIAYVLNELSNTICVYKYNDLKFELIQTIDTYPKDEYDEPSLAGQMLFSEKEERIFVTNRGHDSLALFLVDQETGLLTYKDFVDTSPNARDIAIFKDRWIVAVCQKGGVVESYEYRDERGGMLFETKYSYLVSEPVCITKFETIY</sequence>
<dbReference type="InterPro" id="IPR019405">
    <property type="entry name" value="Lactonase_7-beta_prop"/>
</dbReference>
<dbReference type="Proteomes" id="UP001211987">
    <property type="component" value="Unassembled WGS sequence"/>
</dbReference>
<dbReference type="GeneID" id="64195984"/>
<proteinExistence type="inferred from homology"/>
<dbReference type="InterPro" id="IPR015943">
    <property type="entry name" value="WD40/YVTN_repeat-like_dom_sf"/>
</dbReference>
<evidence type="ECO:0000313" key="3">
    <source>
        <dbReference type="EMBL" id="RGD82186.1"/>
    </source>
</evidence>
<dbReference type="PANTHER" id="PTHR30344:SF1">
    <property type="entry name" value="6-PHOSPHOGLUCONOLACTONASE"/>
    <property type="match status" value="1"/>
</dbReference>
<organism evidence="3 4">
    <name type="scientific">Thomasclavelia ramosa</name>
    <dbReference type="NCBI Taxonomy" id="1547"/>
    <lineage>
        <taxon>Bacteria</taxon>
        <taxon>Bacillati</taxon>
        <taxon>Bacillota</taxon>
        <taxon>Erysipelotrichia</taxon>
        <taxon>Erysipelotrichales</taxon>
        <taxon>Coprobacillaceae</taxon>
        <taxon>Thomasclavelia</taxon>
    </lineage>
</organism>
<evidence type="ECO:0000256" key="1">
    <source>
        <dbReference type="ARBA" id="ARBA00005564"/>
    </source>
</evidence>
<gene>
    <name evidence="3" type="ORF">DXB93_13700</name>
    <name evidence="2" type="ORF">PM738_09010</name>
</gene>
<accession>A0A3E3AI86</accession>
<name>A0A3E3AI86_9FIRM</name>
<comment type="similarity">
    <text evidence="1">Belongs to the cycloisomerase 2 family.</text>
</comment>
<dbReference type="Proteomes" id="UP000261032">
    <property type="component" value="Unassembled WGS sequence"/>
</dbReference>
<dbReference type="PANTHER" id="PTHR30344">
    <property type="entry name" value="6-PHOSPHOGLUCONOLACTONASE-RELATED"/>
    <property type="match status" value="1"/>
</dbReference>
<dbReference type="EMBL" id="QUSL01000025">
    <property type="protein sequence ID" value="RGD82186.1"/>
    <property type="molecule type" value="Genomic_DNA"/>
</dbReference>
<dbReference type="Gene3D" id="2.130.10.10">
    <property type="entry name" value="YVTN repeat-like/Quinoprotein amine dehydrogenase"/>
    <property type="match status" value="1"/>
</dbReference>
<reference evidence="3 4" key="1">
    <citation type="submission" date="2018-08" db="EMBL/GenBank/DDBJ databases">
        <title>A genome reference for cultivated species of the human gut microbiota.</title>
        <authorList>
            <person name="Zou Y."/>
            <person name="Xue W."/>
            <person name="Luo G."/>
        </authorList>
    </citation>
    <scope>NUCLEOTIDE SEQUENCE [LARGE SCALE GENOMIC DNA]</scope>
    <source>
        <strain evidence="3 4">OM06-4</strain>
    </source>
</reference>